<evidence type="ECO:0008006" key="9">
    <source>
        <dbReference type="Google" id="ProtNLM"/>
    </source>
</evidence>
<evidence type="ECO:0000256" key="5">
    <source>
        <dbReference type="PIRSR" id="PIRSR001434-2"/>
    </source>
</evidence>
<sequence length="467" mass="50760">MADNDYSPGVRRYVEQGRQQLAAAAAGRRRLRGMKFDTLAVHGCYGMDAARENRGSINEPLYLSSAQHFENSDHMEAALAYLMPSWTYSRIANPTLGYLEETLALLEGYGFPGDVSACAVASGMAAIFLATNPLLADRRRGEKINLVAGSKCYGGTFMLFSERYAAERGIDVRWVRNPLDLDEWRSLIDDRTRFVFAEMPSNPGLAVCDIEALAELAHAVDAPLIVDSTVATPALLRPLCLGADIVVQSVSKSLNTGGLAIAGAVIARHQIPAKVGPPELRANYAGYLKLLPGRDFGPALSPFNALMILNDLRTLRAKMDRLSRNALRVACFLQDHPQVERVSYPGLAGDPGHALASRYMWLADGEDDYGEPVNRYGHLLAFTVRGGVGSARNMFDRLRLIWRATDLGRIKSIATIPAISTHQQQGEQGRDLAGIVPNLVRLNVGGEHPDDIIADLDQALAGGPLNP</sequence>
<evidence type="ECO:0000313" key="7">
    <source>
        <dbReference type="EMBL" id="ORJ62841.1"/>
    </source>
</evidence>
<evidence type="ECO:0000256" key="3">
    <source>
        <dbReference type="ARBA" id="ARBA00022679"/>
    </source>
</evidence>
<dbReference type="InterPro" id="IPR015424">
    <property type="entry name" value="PyrdxlP-dep_Trfase"/>
</dbReference>
<dbReference type="PANTHER" id="PTHR43797:SF2">
    <property type="entry name" value="HOMOCYSTEINE_CYSTEINE SYNTHASE"/>
    <property type="match status" value="1"/>
</dbReference>
<dbReference type="OrthoDB" id="9805807at2"/>
<keyword evidence="8" id="KW-1185">Reference proteome</keyword>
<dbReference type="GO" id="GO:0019346">
    <property type="term" value="P:transsulfuration"/>
    <property type="evidence" value="ECO:0007669"/>
    <property type="project" value="InterPro"/>
</dbReference>
<dbReference type="Gene3D" id="3.40.640.10">
    <property type="entry name" value="Type I PLP-dependent aspartate aminotransferase-like (Major domain)"/>
    <property type="match status" value="1"/>
</dbReference>
<evidence type="ECO:0000313" key="8">
    <source>
        <dbReference type="Proteomes" id="UP000193136"/>
    </source>
</evidence>
<dbReference type="InterPro" id="IPR006235">
    <property type="entry name" value="OAc-hSer/O-AcSer_sulfhydrylase"/>
</dbReference>
<organism evidence="7 8">
    <name type="scientific">Geothermobacter hydrogeniphilus</name>
    <dbReference type="NCBI Taxonomy" id="1969733"/>
    <lineage>
        <taxon>Bacteria</taxon>
        <taxon>Pseudomonadati</taxon>
        <taxon>Thermodesulfobacteriota</taxon>
        <taxon>Desulfuromonadia</taxon>
        <taxon>Desulfuromonadales</taxon>
        <taxon>Geothermobacteraceae</taxon>
        <taxon>Geothermobacter</taxon>
    </lineage>
</organism>
<dbReference type="Pfam" id="PF01053">
    <property type="entry name" value="Cys_Met_Meta_PP"/>
    <property type="match status" value="1"/>
</dbReference>
<evidence type="ECO:0000256" key="6">
    <source>
        <dbReference type="RuleBase" id="RU362118"/>
    </source>
</evidence>
<comment type="similarity">
    <text evidence="2 6">Belongs to the trans-sulfuration enzymes family.</text>
</comment>
<reference evidence="7 8" key="1">
    <citation type="submission" date="2017-03" db="EMBL/GenBank/DDBJ databases">
        <title>Genome sequence of Geothermobacter sp. EPR-M, Deep-Sea Iron Reducer.</title>
        <authorList>
            <person name="Tully B."/>
            <person name="Savalia P."/>
            <person name="Abuyen K."/>
            <person name="Baughan C."/>
            <person name="Romero E."/>
            <person name="Ronkowski C."/>
            <person name="Torres B."/>
            <person name="Tremblay J."/>
            <person name="Trujillo A."/>
            <person name="Tyler M."/>
            <person name="Perez-Rodriguez I."/>
            <person name="Amend J."/>
        </authorList>
    </citation>
    <scope>NUCLEOTIDE SEQUENCE [LARGE SCALE GENOMIC DNA]</scope>
    <source>
        <strain evidence="7 8">EPR-M</strain>
    </source>
</reference>
<comment type="cofactor">
    <cofactor evidence="1 6">
        <name>pyridoxal 5'-phosphate</name>
        <dbReference type="ChEBI" id="CHEBI:597326"/>
    </cofactor>
</comment>
<dbReference type="Proteomes" id="UP000193136">
    <property type="component" value="Unassembled WGS sequence"/>
</dbReference>
<gene>
    <name evidence="7" type="ORF">B5V00_01930</name>
</gene>
<dbReference type="Gene3D" id="3.90.1150.10">
    <property type="entry name" value="Aspartate Aminotransferase, domain 1"/>
    <property type="match status" value="1"/>
</dbReference>
<proteinExistence type="inferred from homology"/>
<evidence type="ECO:0000256" key="4">
    <source>
        <dbReference type="ARBA" id="ARBA00022898"/>
    </source>
</evidence>
<comment type="caution">
    <text evidence="7">The sequence shown here is derived from an EMBL/GenBank/DDBJ whole genome shotgun (WGS) entry which is preliminary data.</text>
</comment>
<dbReference type="GO" id="GO:0004124">
    <property type="term" value="F:cysteine synthase activity"/>
    <property type="evidence" value="ECO:0007669"/>
    <property type="project" value="TreeGrafter"/>
</dbReference>
<dbReference type="GO" id="GO:0030170">
    <property type="term" value="F:pyridoxal phosphate binding"/>
    <property type="evidence" value="ECO:0007669"/>
    <property type="project" value="InterPro"/>
</dbReference>
<dbReference type="InterPro" id="IPR000277">
    <property type="entry name" value="Cys/Met-Metab_PyrdxlP-dep_enz"/>
</dbReference>
<keyword evidence="4 5" id="KW-0663">Pyridoxal phosphate</keyword>
<name>A0A1X0YCA4_9BACT</name>
<dbReference type="PIRSF" id="PIRSF001434">
    <property type="entry name" value="CGS"/>
    <property type="match status" value="1"/>
</dbReference>
<dbReference type="PANTHER" id="PTHR43797">
    <property type="entry name" value="HOMOCYSTEINE/CYSTEINE SYNTHASE"/>
    <property type="match status" value="1"/>
</dbReference>
<accession>A0A1X0YCA4</accession>
<dbReference type="InterPro" id="IPR015422">
    <property type="entry name" value="PyrdxlP-dep_Trfase_small"/>
</dbReference>
<keyword evidence="3" id="KW-0808">Transferase</keyword>
<dbReference type="AlphaFoldDB" id="A0A1X0YCA4"/>
<dbReference type="GO" id="GO:0006535">
    <property type="term" value="P:cysteine biosynthetic process from serine"/>
    <property type="evidence" value="ECO:0007669"/>
    <property type="project" value="TreeGrafter"/>
</dbReference>
<dbReference type="EMBL" id="NAAD01000002">
    <property type="protein sequence ID" value="ORJ62841.1"/>
    <property type="molecule type" value="Genomic_DNA"/>
</dbReference>
<feature type="modified residue" description="N6-(pyridoxal phosphate)lysine" evidence="5">
    <location>
        <position position="252"/>
    </location>
</feature>
<dbReference type="STRING" id="1969733.B5V00_01930"/>
<evidence type="ECO:0000256" key="1">
    <source>
        <dbReference type="ARBA" id="ARBA00001933"/>
    </source>
</evidence>
<dbReference type="SUPFAM" id="SSF53383">
    <property type="entry name" value="PLP-dependent transferases"/>
    <property type="match status" value="1"/>
</dbReference>
<dbReference type="GO" id="GO:0003961">
    <property type="term" value="F:O-acetylhomoserine aminocarboxypropyltransferase activity"/>
    <property type="evidence" value="ECO:0007669"/>
    <property type="project" value="TreeGrafter"/>
</dbReference>
<dbReference type="InterPro" id="IPR015421">
    <property type="entry name" value="PyrdxlP-dep_Trfase_major"/>
</dbReference>
<dbReference type="GO" id="GO:0005737">
    <property type="term" value="C:cytoplasm"/>
    <property type="evidence" value="ECO:0007669"/>
    <property type="project" value="TreeGrafter"/>
</dbReference>
<protein>
    <recommendedName>
        <fullName evidence="9">O-acetylhomoserine (Thiol)-lyase</fullName>
    </recommendedName>
</protein>
<evidence type="ECO:0000256" key="2">
    <source>
        <dbReference type="ARBA" id="ARBA00009077"/>
    </source>
</evidence>
<dbReference type="RefSeq" id="WP_085008983.1">
    <property type="nucleotide sequence ID" value="NZ_NAAD01000002.1"/>
</dbReference>
<dbReference type="GO" id="GO:0071269">
    <property type="term" value="P:L-homocysteine biosynthetic process"/>
    <property type="evidence" value="ECO:0007669"/>
    <property type="project" value="TreeGrafter"/>
</dbReference>